<organism evidence="1 2">
    <name type="scientific">Vaccinium darrowii</name>
    <dbReference type="NCBI Taxonomy" id="229202"/>
    <lineage>
        <taxon>Eukaryota</taxon>
        <taxon>Viridiplantae</taxon>
        <taxon>Streptophyta</taxon>
        <taxon>Embryophyta</taxon>
        <taxon>Tracheophyta</taxon>
        <taxon>Spermatophyta</taxon>
        <taxon>Magnoliopsida</taxon>
        <taxon>eudicotyledons</taxon>
        <taxon>Gunneridae</taxon>
        <taxon>Pentapetalae</taxon>
        <taxon>asterids</taxon>
        <taxon>Ericales</taxon>
        <taxon>Ericaceae</taxon>
        <taxon>Vaccinioideae</taxon>
        <taxon>Vaccinieae</taxon>
        <taxon>Vaccinium</taxon>
    </lineage>
</organism>
<protein>
    <submittedName>
        <fullName evidence="1">Uncharacterized protein</fullName>
    </submittedName>
</protein>
<comment type="caution">
    <text evidence="1">The sequence shown here is derived from an EMBL/GenBank/DDBJ whole genome shotgun (WGS) entry which is preliminary data.</text>
</comment>
<evidence type="ECO:0000313" key="1">
    <source>
        <dbReference type="EMBL" id="KAH7836227.1"/>
    </source>
</evidence>
<evidence type="ECO:0000313" key="2">
    <source>
        <dbReference type="Proteomes" id="UP000828048"/>
    </source>
</evidence>
<reference evidence="1 2" key="1">
    <citation type="journal article" date="2021" name="Hortic Res">
        <title>High-quality reference genome and annotation aids understanding of berry development for evergreen blueberry (Vaccinium darrowii).</title>
        <authorList>
            <person name="Yu J."/>
            <person name="Hulse-Kemp A.M."/>
            <person name="Babiker E."/>
            <person name="Staton M."/>
        </authorList>
    </citation>
    <scope>NUCLEOTIDE SEQUENCE [LARGE SCALE GENOMIC DNA]</scope>
    <source>
        <strain evidence="2">cv. NJ 8807/NJ 8810</strain>
        <tissue evidence="1">Young leaf</tissue>
    </source>
</reference>
<keyword evidence="2" id="KW-1185">Reference proteome</keyword>
<gene>
    <name evidence="1" type="ORF">Vadar_033808</name>
</gene>
<sequence length="790" mass="88027">MDSPATSFNPNKHLKEQFVSNLTGSSMLEIIALATAVPALILLRSCLCSRGMEGGNTTKISNKKNDDVIVGVRSLRAYLATMLLDFLLIILPMLLFFTVLSEWTSLSAIFLMLLLVFHIAAKRYRASIALEDGADSLRTNISSYRVSIMVVTCLCILAVDFRIFPRRYAKTETYGTSLMDLGVGSFVLANSLVSRQARGFPMLKLKNALLSVSPLMVLGIARLLSTAGVDYQVHVGEYGVHWNFFFTLAAVSILTSMINIPPKYSGILGLLILVGYQVCLMNGLNVYLLSNERGTDIISQNKEGIFSIFGYWGMYLVGVQLGSYLFFGNSKQVSRSNKWARIRVWIFALLFWLLTMILDRKVERVSRRTCNVAYVTFVLAQNLQVLAILMLSDYIPGHKISVLEEAFNRNLLASFLLANVLTGMITSCTEARKLKLLAMWDLGSQKQPEDGKKKQWGKFWSLLLVFGPRSTSPTSPLSSVFNHQNKQKGEMALEALSTSEILNFLMHDSLFASKFDCNDSSGSTVLPETSLDPPQFGGASVISSSTMQRCRSEGPEAVGKRRNSAMQGRKKRKRRQNVCKNKEEAETQRMTHIVVERNRRKQMNEHLAVLRSLMPESYVQRGDQASIVGAAIEFVKELEHLLQSFEAQKLLLLQGGMPPPDATTATAAKFFLPPFSQFIALPHYTLSQVPNKNSSKNKTDVADIEVTLIETHANLRILSRKSLRQISKLVTGFQTLYLTVLHLNVTSLDPLVLYTISVKVEEGCQLKSADDIAGAVHHMLGIIVEESIIW</sequence>
<dbReference type="EMBL" id="CM037152">
    <property type="protein sequence ID" value="KAH7836227.1"/>
    <property type="molecule type" value="Genomic_DNA"/>
</dbReference>
<dbReference type="Proteomes" id="UP000828048">
    <property type="component" value="Chromosome 2"/>
</dbReference>
<proteinExistence type="predicted"/>
<accession>A0ACB7X668</accession>
<name>A0ACB7X668_9ERIC</name>